<keyword evidence="1" id="KW-0812">Transmembrane</keyword>
<dbReference type="InterPro" id="IPR043128">
    <property type="entry name" value="Rev_trsase/Diguanyl_cyclase"/>
</dbReference>
<evidence type="ECO:0000313" key="3">
    <source>
        <dbReference type="EMBL" id="WMV34363.1"/>
    </source>
</evidence>
<accession>A0AAF0R490</accession>
<gene>
    <name evidence="3" type="ORF">MTR67_027748</name>
</gene>
<keyword evidence="1" id="KW-0472">Membrane</keyword>
<dbReference type="Gene3D" id="3.10.10.10">
    <property type="entry name" value="HIV Type 1 Reverse Transcriptase, subunit A, domain 1"/>
    <property type="match status" value="1"/>
</dbReference>
<dbReference type="FunFam" id="3.30.70.270:FF:000003">
    <property type="entry name" value="Transposon Ty3-G Gag-Pol polyprotein"/>
    <property type="match status" value="1"/>
</dbReference>
<reference evidence="3" key="1">
    <citation type="submission" date="2023-08" db="EMBL/GenBank/DDBJ databases">
        <title>A de novo genome assembly of Solanum verrucosum Schlechtendal, a Mexican diploid species geographically isolated from the other diploid A-genome species in potato relatives.</title>
        <authorList>
            <person name="Hosaka K."/>
        </authorList>
    </citation>
    <scope>NUCLEOTIDE SEQUENCE</scope>
    <source>
        <tissue evidence="3">Young leaves</tissue>
    </source>
</reference>
<dbReference type="SUPFAM" id="SSF56672">
    <property type="entry name" value="DNA/RNA polymerases"/>
    <property type="match status" value="1"/>
</dbReference>
<organism evidence="3 4">
    <name type="scientific">Solanum verrucosum</name>
    <dbReference type="NCBI Taxonomy" id="315347"/>
    <lineage>
        <taxon>Eukaryota</taxon>
        <taxon>Viridiplantae</taxon>
        <taxon>Streptophyta</taxon>
        <taxon>Embryophyta</taxon>
        <taxon>Tracheophyta</taxon>
        <taxon>Spermatophyta</taxon>
        <taxon>Magnoliopsida</taxon>
        <taxon>eudicotyledons</taxon>
        <taxon>Gunneridae</taxon>
        <taxon>Pentapetalae</taxon>
        <taxon>asterids</taxon>
        <taxon>lamiids</taxon>
        <taxon>Solanales</taxon>
        <taxon>Solanaceae</taxon>
        <taxon>Solanoideae</taxon>
        <taxon>Solaneae</taxon>
        <taxon>Solanum</taxon>
    </lineage>
</organism>
<dbReference type="PANTHER" id="PTHR24559">
    <property type="entry name" value="TRANSPOSON TY3-I GAG-POL POLYPROTEIN"/>
    <property type="match status" value="1"/>
</dbReference>
<keyword evidence="4" id="KW-1185">Reference proteome</keyword>
<name>A0AAF0R490_SOLVR</name>
<sequence>MPKTSFRTRYGHYEFLVMSFGLTNAPAAFTSLMNGVFKPFLVSFVMVFIDDILVYSKSEEEHADHLRIVLGVLGKQKLYVKFSKCEIWLTSVTFLGHIVSKEGHVFTQKDLNLRQQRWMELLKDYDVTTQYHPGKANIVADALSQKVRGVLASIEVRATFIDEIKAKQFDDENLEDLRKKTVIGKAQKTTLDAEDMAPFEALYGRRCRSPIGWFEAGNVKPLGVDLVKDAQDKVISIQAKLFATQSRQKKYVDHKVRDMTF</sequence>
<dbReference type="InterPro" id="IPR053134">
    <property type="entry name" value="RNA-dir_DNA_polymerase"/>
</dbReference>
<evidence type="ECO:0000259" key="2">
    <source>
        <dbReference type="PROSITE" id="PS50878"/>
    </source>
</evidence>
<dbReference type="InterPro" id="IPR043502">
    <property type="entry name" value="DNA/RNA_pol_sf"/>
</dbReference>
<feature type="domain" description="Reverse transcriptase" evidence="2">
    <location>
        <begin position="1"/>
        <end position="99"/>
    </location>
</feature>
<keyword evidence="1" id="KW-1133">Transmembrane helix</keyword>
<dbReference type="PROSITE" id="PS50878">
    <property type="entry name" value="RT_POL"/>
    <property type="match status" value="1"/>
</dbReference>
<dbReference type="InterPro" id="IPR000477">
    <property type="entry name" value="RT_dom"/>
</dbReference>
<dbReference type="AlphaFoldDB" id="A0AAF0R490"/>
<dbReference type="CDD" id="cd01647">
    <property type="entry name" value="RT_LTR"/>
    <property type="match status" value="1"/>
</dbReference>
<dbReference type="EMBL" id="CP133617">
    <property type="protein sequence ID" value="WMV34363.1"/>
    <property type="molecule type" value="Genomic_DNA"/>
</dbReference>
<protein>
    <recommendedName>
        <fullName evidence="2">Reverse transcriptase domain-containing protein</fullName>
    </recommendedName>
</protein>
<evidence type="ECO:0000256" key="1">
    <source>
        <dbReference type="SAM" id="Phobius"/>
    </source>
</evidence>
<dbReference type="Proteomes" id="UP001234989">
    <property type="component" value="Chromosome 6"/>
</dbReference>
<evidence type="ECO:0000313" key="4">
    <source>
        <dbReference type="Proteomes" id="UP001234989"/>
    </source>
</evidence>
<proteinExistence type="predicted"/>
<dbReference type="Pfam" id="PF00078">
    <property type="entry name" value="RVT_1"/>
    <property type="match status" value="1"/>
</dbReference>
<dbReference type="Gene3D" id="3.30.70.270">
    <property type="match status" value="1"/>
</dbReference>
<dbReference type="PANTHER" id="PTHR24559:SF444">
    <property type="entry name" value="REVERSE TRANSCRIPTASE DOMAIN-CONTAINING PROTEIN"/>
    <property type="match status" value="1"/>
</dbReference>
<feature type="transmembrane region" description="Helical" evidence="1">
    <location>
        <begin position="12"/>
        <end position="30"/>
    </location>
</feature>